<accession>E3GHA3</accession>
<dbReference type="HOGENOM" id="CLU_3216384_0_0_9"/>
<protein>
    <submittedName>
        <fullName evidence="1">Uncharacterized protein</fullName>
    </submittedName>
</protein>
<reference evidence="1 2" key="2">
    <citation type="journal article" date="2011" name="J. Bacteriol.">
        <title>Complete genome sequence of a carbon monoxide-utilizing acetogen, Eubacterium limosum KIST612.</title>
        <authorList>
            <person name="Roh H."/>
            <person name="Ko H.J."/>
            <person name="Kim D."/>
            <person name="Choi D.G."/>
            <person name="Park S."/>
            <person name="Kim S."/>
            <person name="Chang I.S."/>
            <person name="Choi I.G."/>
        </authorList>
    </citation>
    <scope>NUCLEOTIDE SEQUENCE [LARGE SCALE GENOMIC DNA]</scope>
    <source>
        <strain evidence="1 2">KIST612</strain>
    </source>
</reference>
<proteinExistence type="predicted"/>
<reference key="1">
    <citation type="submission" date="2010-09" db="EMBL/GenBank/DDBJ databases">
        <authorList>
            <person name="Roh H."/>
            <person name="Ko H.-J."/>
            <person name="Kim D."/>
            <person name="Choi D.G."/>
            <person name="Park S."/>
            <person name="Kim S."/>
            <person name="Kim K.H."/>
            <person name="Chang I.S."/>
            <person name="Choi I.-G."/>
        </authorList>
    </citation>
    <scope>NUCLEOTIDE SEQUENCE</scope>
    <source>
        <strain>KIST612</strain>
    </source>
</reference>
<dbReference type="AlphaFoldDB" id="E3GHA3"/>
<evidence type="ECO:0000313" key="2">
    <source>
        <dbReference type="Proteomes" id="UP000006873"/>
    </source>
</evidence>
<sequence>MLSACDGFIIVQKNPSINALMAMLQFFRILYSILIDCVLKKRIL</sequence>
<organism evidence="1 2">
    <name type="scientific">Eubacterium callanderi</name>
    <dbReference type="NCBI Taxonomy" id="53442"/>
    <lineage>
        <taxon>Bacteria</taxon>
        <taxon>Bacillati</taxon>
        <taxon>Bacillota</taxon>
        <taxon>Clostridia</taxon>
        <taxon>Eubacteriales</taxon>
        <taxon>Eubacteriaceae</taxon>
        <taxon>Eubacterium</taxon>
    </lineage>
</organism>
<keyword evidence="2" id="KW-1185">Reference proteome</keyword>
<evidence type="ECO:0000313" key="1">
    <source>
        <dbReference type="EMBL" id="ADO35061.1"/>
    </source>
</evidence>
<dbReference type="EMBL" id="CP002273">
    <property type="protein sequence ID" value="ADO35061.1"/>
    <property type="molecule type" value="Genomic_DNA"/>
</dbReference>
<dbReference type="Proteomes" id="UP000006873">
    <property type="component" value="Chromosome"/>
</dbReference>
<name>E3GHA3_9FIRM</name>
<gene>
    <name evidence="1" type="ordered locus">ELI_0036</name>
</gene>
<dbReference type="KEGG" id="elm:ELI_0036"/>